<keyword evidence="4" id="KW-1185">Reference proteome</keyword>
<evidence type="ECO:0000313" key="3">
    <source>
        <dbReference type="EMBL" id="KAH0967867.1"/>
    </source>
</evidence>
<sequence length="127" mass="13127">MPSLRSVVLGLVVLAVAPVSLAVPSPPDEGSVAPLQQRDADAAAPFEEPDAGEPDSVLDALAGGAQAARSACYVTNRRGQTGCAAATCIPAQQCRPSSKGRCAFKEKNIRKRPSGCRACRCARYKGS</sequence>
<reference evidence="3" key="1">
    <citation type="submission" date="2021-09" db="EMBL/GenBank/DDBJ databases">
        <title>A high-quality genome of the endoparasitic fungus Hirsutella rhossiliensis with a comparison of Hirsutella genomes reveals transposable elements contributing to genome size variation.</title>
        <authorList>
            <person name="Lin R."/>
            <person name="Jiao Y."/>
            <person name="Sun X."/>
            <person name="Ling J."/>
            <person name="Xie B."/>
            <person name="Cheng X."/>
        </authorList>
    </citation>
    <scope>NUCLEOTIDE SEQUENCE</scope>
    <source>
        <strain evidence="3">HR02</strain>
    </source>
</reference>
<dbReference type="AlphaFoldDB" id="A0A9P8N7B5"/>
<gene>
    <name evidence="3" type="ORF">HRG_00509</name>
</gene>
<accession>A0A9P8N7B5</accession>
<evidence type="ECO:0000256" key="2">
    <source>
        <dbReference type="SAM" id="SignalP"/>
    </source>
</evidence>
<dbReference type="EMBL" id="JAIZPD010000001">
    <property type="protein sequence ID" value="KAH0967867.1"/>
    <property type="molecule type" value="Genomic_DNA"/>
</dbReference>
<comment type="caution">
    <text evidence="3">The sequence shown here is derived from an EMBL/GenBank/DDBJ whole genome shotgun (WGS) entry which is preliminary data.</text>
</comment>
<name>A0A9P8N7B5_9HYPO</name>
<keyword evidence="2" id="KW-0732">Signal</keyword>
<dbReference type="GeneID" id="68349638"/>
<feature type="signal peptide" evidence="2">
    <location>
        <begin position="1"/>
        <end position="22"/>
    </location>
</feature>
<feature type="chain" id="PRO_5040375132" evidence="2">
    <location>
        <begin position="23"/>
        <end position="127"/>
    </location>
</feature>
<dbReference type="RefSeq" id="XP_044725380.1">
    <property type="nucleotide sequence ID" value="XM_044858980.1"/>
</dbReference>
<dbReference type="Proteomes" id="UP000824596">
    <property type="component" value="Unassembled WGS sequence"/>
</dbReference>
<evidence type="ECO:0000256" key="1">
    <source>
        <dbReference type="SAM" id="MobiDB-lite"/>
    </source>
</evidence>
<proteinExistence type="predicted"/>
<protein>
    <submittedName>
        <fullName evidence="3">Uncharacterized protein</fullName>
    </submittedName>
</protein>
<feature type="region of interest" description="Disordered" evidence="1">
    <location>
        <begin position="24"/>
        <end position="55"/>
    </location>
</feature>
<organism evidence="3 4">
    <name type="scientific">Hirsutella rhossiliensis</name>
    <dbReference type="NCBI Taxonomy" id="111463"/>
    <lineage>
        <taxon>Eukaryota</taxon>
        <taxon>Fungi</taxon>
        <taxon>Dikarya</taxon>
        <taxon>Ascomycota</taxon>
        <taxon>Pezizomycotina</taxon>
        <taxon>Sordariomycetes</taxon>
        <taxon>Hypocreomycetidae</taxon>
        <taxon>Hypocreales</taxon>
        <taxon>Ophiocordycipitaceae</taxon>
        <taxon>Hirsutella</taxon>
    </lineage>
</organism>
<evidence type="ECO:0000313" key="4">
    <source>
        <dbReference type="Proteomes" id="UP000824596"/>
    </source>
</evidence>